<dbReference type="OrthoDB" id="10266008at2759"/>
<dbReference type="EMBL" id="UYRU01081279">
    <property type="protein sequence ID" value="VDN31761.1"/>
    <property type="molecule type" value="Genomic_DNA"/>
</dbReference>
<keyword evidence="11" id="KW-0206">Cytoskeleton</keyword>
<name>A0A3P7NLA4_DIBLA</name>
<evidence type="ECO:0000256" key="1">
    <source>
        <dbReference type="ARBA" id="ARBA00004430"/>
    </source>
</evidence>
<dbReference type="Proteomes" id="UP000281553">
    <property type="component" value="Unassembled WGS sequence"/>
</dbReference>
<keyword evidence="3" id="KW-0963">Cytoplasm</keyword>
<dbReference type="GO" id="GO:0051959">
    <property type="term" value="F:dynein light intermediate chain binding"/>
    <property type="evidence" value="ECO:0007669"/>
    <property type="project" value="InterPro"/>
</dbReference>
<dbReference type="InterPro" id="IPR027417">
    <property type="entry name" value="P-loop_NTPase"/>
</dbReference>
<sequence>MLIFKGVGGSGRQSAARLAAHMSDFEFFTIEISRNYGVNEWHDDLKRLLVKAGVTCKPTVFFFSDGQIKKESFMEDLSMLLNSGDLPNLFPADEKADILDKMQNIARGEGRKIDSTPLAMYNFFIEKVRKNLHIVLEMSPIGDAFRTRLRMFPSLINCCTIDWFQVRLTSRPGNLNFILL</sequence>
<evidence type="ECO:0000256" key="11">
    <source>
        <dbReference type="ARBA" id="ARBA00023212"/>
    </source>
</evidence>
<evidence type="ECO:0000259" key="13">
    <source>
        <dbReference type="Pfam" id="PF12780"/>
    </source>
</evidence>
<feature type="domain" description="Dynein heavy chain AAA module D4" evidence="13">
    <location>
        <begin position="5"/>
        <end position="165"/>
    </location>
</feature>
<evidence type="ECO:0000313" key="14">
    <source>
        <dbReference type="EMBL" id="VDN31761.1"/>
    </source>
</evidence>
<evidence type="ECO:0000256" key="6">
    <source>
        <dbReference type="ARBA" id="ARBA00022840"/>
    </source>
</evidence>
<evidence type="ECO:0000256" key="8">
    <source>
        <dbReference type="ARBA" id="ARBA00023054"/>
    </source>
</evidence>
<evidence type="ECO:0000313" key="15">
    <source>
        <dbReference type="Proteomes" id="UP000281553"/>
    </source>
</evidence>
<evidence type="ECO:0000256" key="4">
    <source>
        <dbReference type="ARBA" id="ARBA00022701"/>
    </source>
</evidence>
<dbReference type="Pfam" id="PF12780">
    <property type="entry name" value="AAA_8"/>
    <property type="match status" value="1"/>
</dbReference>
<dbReference type="GO" id="GO:0007018">
    <property type="term" value="P:microtubule-based movement"/>
    <property type="evidence" value="ECO:0007669"/>
    <property type="project" value="InterPro"/>
</dbReference>
<evidence type="ECO:0000256" key="9">
    <source>
        <dbReference type="ARBA" id="ARBA00023069"/>
    </source>
</evidence>
<accession>A0A3P7NLA4</accession>
<dbReference type="InterPro" id="IPR024317">
    <property type="entry name" value="Dynein_heavy_chain_D4_dom"/>
</dbReference>
<comment type="subcellular location">
    <subcellularLocation>
        <location evidence="1">Cytoplasm</location>
        <location evidence="1">Cytoskeleton</location>
        <location evidence="1">Cilium axoneme</location>
    </subcellularLocation>
</comment>
<evidence type="ECO:0000256" key="10">
    <source>
        <dbReference type="ARBA" id="ARBA00023175"/>
    </source>
</evidence>
<evidence type="ECO:0000256" key="5">
    <source>
        <dbReference type="ARBA" id="ARBA00022741"/>
    </source>
</evidence>
<dbReference type="InterPro" id="IPR026983">
    <property type="entry name" value="DHC"/>
</dbReference>
<dbReference type="Gene3D" id="3.40.50.300">
    <property type="entry name" value="P-loop containing nucleotide triphosphate hydrolases"/>
    <property type="match status" value="1"/>
</dbReference>
<organism evidence="14 15">
    <name type="scientific">Dibothriocephalus latus</name>
    <name type="common">Fish tapeworm</name>
    <name type="synonym">Diphyllobothrium latum</name>
    <dbReference type="NCBI Taxonomy" id="60516"/>
    <lineage>
        <taxon>Eukaryota</taxon>
        <taxon>Metazoa</taxon>
        <taxon>Spiralia</taxon>
        <taxon>Lophotrochozoa</taxon>
        <taxon>Platyhelminthes</taxon>
        <taxon>Cestoda</taxon>
        <taxon>Eucestoda</taxon>
        <taxon>Diphyllobothriidea</taxon>
        <taxon>Diphyllobothriidae</taxon>
        <taxon>Dibothriocephalus</taxon>
    </lineage>
</organism>
<evidence type="ECO:0000256" key="7">
    <source>
        <dbReference type="ARBA" id="ARBA00023017"/>
    </source>
</evidence>
<keyword evidence="4" id="KW-0493">Microtubule</keyword>
<dbReference type="AlphaFoldDB" id="A0A3P7NLA4"/>
<dbReference type="PANTHER" id="PTHR46961">
    <property type="entry name" value="DYNEIN HEAVY CHAIN 1, AXONEMAL-LIKE PROTEIN"/>
    <property type="match status" value="1"/>
</dbReference>
<keyword evidence="15" id="KW-1185">Reference proteome</keyword>
<dbReference type="GO" id="GO:0030286">
    <property type="term" value="C:dynein complex"/>
    <property type="evidence" value="ECO:0007669"/>
    <property type="project" value="UniProtKB-KW"/>
</dbReference>
<reference evidence="14 15" key="1">
    <citation type="submission" date="2018-11" db="EMBL/GenBank/DDBJ databases">
        <authorList>
            <consortium name="Pathogen Informatics"/>
        </authorList>
    </citation>
    <scope>NUCLEOTIDE SEQUENCE [LARGE SCALE GENOMIC DNA]</scope>
</reference>
<protein>
    <recommendedName>
        <fullName evidence="13">Dynein heavy chain AAA module D4 domain-containing protein</fullName>
    </recommendedName>
</protein>
<gene>
    <name evidence="14" type="ORF">DILT_LOCUS15823</name>
</gene>
<keyword evidence="12" id="KW-0966">Cell projection</keyword>
<keyword evidence="8" id="KW-0175">Coiled coil</keyword>
<comment type="similarity">
    <text evidence="2">Belongs to the dynein heavy chain family.</text>
</comment>
<keyword evidence="6" id="KW-0067">ATP-binding</keyword>
<dbReference type="GO" id="GO:0005524">
    <property type="term" value="F:ATP binding"/>
    <property type="evidence" value="ECO:0007669"/>
    <property type="project" value="UniProtKB-KW"/>
</dbReference>
<dbReference type="FunFam" id="3.40.50.300:FF:002141">
    <property type="entry name" value="Dynein heavy chain"/>
    <property type="match status" value="1"/>
</dbReference>
<dbReference type="GO" id="GO:0005930">
    <property type="term" value="C:axoneme"/>
    <property type="evidence" value="ECO:0007669"/>
    <property type="project" value="UniProtKB-SubCell"/>
</dbReference>
<dbReference type="SUPFAM" id="SSF52540">
    <property type="entry name" value="P-loop containing nucleoside triphosphate hydrolases"/>
    <property type="match status" value="1"/>
</dbReference>
<evidence type="ECO:0000256" key="3">
    <source>
        <dbReference type="ARBA" id="ARBA00022490"/>
    </source>
</evidence>
<dbReference type="PANTHER" id="PTHR46961:SF13">
    <property type="entry name" value="DYNEIN AXONEMAL HEAVY CHAIN 3"/>
    <property type="match status" value="1"/>
</dbReference>
<proteinExistence type="inferred from homology"/>
<dbReference type="GO" id="GO:0045505">
    <property type="term" value="F:dynein intermediate chain binding"/>
    <property type="evidence" value="ECO:0007669"/>
    <property type="project" value="InterPro"/>
</dbReference>
<keyword evidence="10" id="KW-0505">Motor protein</keyword>
<evidence type="ECO:0000256" key="12">
    <source>
        <dbReference type="ARBA" id="ARBA00023273"/>
    </source>
</evidence>
<keyword evidence="9" id="KW-0969">Cilium</keyword>
<evidence type="ECO:0000256" key="2">
    <source>
        <dbReference type="ARBA" id="ARBA00008887"/>
    </source>
</evidence>
<keyword evidence="5" id="KW-0547">Nucleotide-binding</keyword>
<keyword evidence="7" id="KW-0243">Dynein</keyword>
<dbReference type="GO" id="GO:0005874">
    <property type="term" value="C:microtubule"/>
    <property type="evidence" value="ECO:0007669"/>
    <property type="project" value="UniProtKB-KW"/>
</dbReference>